<dbReference type="Gramene" id="Mp7g06560.1">
    <property type="protein sequence ID" value="Mp7g06560.1.cds"/>
    <property type="gene ID" value="Mp7g06560"/>
</dbReference>
<accession>A0A2R6WU33</accession>
<evidence type="ECO:0000313" key="1">
    <source>
        <dbReference type="EMBL" id="PTQ37370.1"/>
    </source>
</evidence>
<dbReference type="PANTHER" id="PTHR46388">
    <property type="entry name" value="NHL REPEAT-CONTAINING PROTEIN 2"/>
    <property type="match status" value="1"/>
</dbReference>
<dbReference type="PANTHER" id="PTHR46388:SF2">
    <property type="entry name" value="NHL REPEAT-CONTAINING PROTEIN 2"/>
    <property type="match status" value="1"/>
</dbReference>
<organism evidence="1 2">
    <name type="scientific">Marchantia polymorpha</name>
    <name type="common">Common liverwort</name>
    <name type="synonym">Marchantia aquatica</name>
    <dbReference type="NCBI Taxonomy" id="3197"/>
    <lineage>
        <taxon>Eukaryota</taxon>
        <taxon>Viridiplantae</taxon>
        <taxon>Streptophyta</taxon>
        <taxon>Embryophyta</taxon>
        <taxon>Marchantiophyta</taxon>
        <taxon>Marchantiopsida</taxon>
        <taxon>Marchantiidae</taxon>
        <taxon>Marchantiales</taxon>
        <taxon>Marchantiaceae</taxon>
        <taxon>Marchantia</taxon>
    </lineage>
</organism>
<dbReference type="OrthoDB" id="273823at2759"/>
<sequence length="560" mass="62030">MKRSLCLARRLPSCVCWNSRDVIPSSSAICSVSATGNLPIPNFKRRLSGERLRVQHENSEKRCLPLGTRVTAEENRNALLSNASSLAADERREQIFISDTEHHRIIVVNQAGNILDCIGSSPGFEDGTFENAMLCCPSSTVYDELNDCLYIADSKNNVIRRADLSKRTVDTVGRNMDDSESPLWSRILKWMRGFGFVSNKKPQQQTEEITDGARNKTTLSNPWHLNLAVNGSLIVASRGFESSWVLDPITGESSKISCEGSEAVHEDYEKKLFASKEKADTFNFIRKSSLTESTLRPYSSTDMVSLVAKIHQNLFFLETEGHVVRKMDLQTGSTTTLKLSNFGCLGFPSWWFIQPLSLLTADRDNVSTAPSTSQEDNILCHEIQLQPGRCLVCIDPVLPEGMALAAPVDDKAVLRQARGSVVDLSMFGGRLVSHKISGAQQWVDDFEDLEAEDESFDELVGPLKSEYGLPLYTFIDASLGSGEVQVDAVLYLKPSGSGSTKVVSRTDPIKTSSTETHTMHSFDAADNDYYVCLRHLHVRVRIEVTTTASSERTNLISVQV</sequence>
<dbReference type="Gene3D" id="2.120.10.30">
    <property type="entry name" value="TolB, C-terminal domain"/>
    <property type="match status" value="1"/>
</dbReference>
<evidence type="ECO:0000313" key="2">
    <source>
        <dbReference type="Proteomes" id="UP000244005"/>
    </source>
</evidence>
<keyword evidence="2" id="KW-1185">Reference proteome</keyword>
<dbReference type="AlphaFoldDB" id="A0A2R6WU33"/>
<reference evidence="2" key="1">
    <citation type="journal article" date="2017" name="Cell">
        <title>Insights into land plant evolution garnered from the Marchantia polymorpha genome.</title>
        <authorList>
            <person name="Bowman J.L."/>
            <person name="Kohchi T."/>
            <person name="Yamato K.T."/>
            <person name="Jenkins J."/>
            <person name="Shu S."/>
            <person name="Ishizaki K."/>
            <person name="Yamaoka S."/>
            <person name="Nishihama R."/>
            <person name="Nakamura Y."/>
            <person name="Berger F."/>
            <person name="Adam C."/>
            <person name="Aki S.S."/>
            <person name="Althoff F."/>
            <person name="Araki T."/>
            <person name="Arteaga-Vazquez M.A."/>
            <person name="Balasubrmanian S."/>
            <person name="Barry K."/>
            <person name="Bauer D."/>
            <person name="Boehm C.R."/>
            <person name="Briginshaw L."/>
            <person name="Caballero-Perez J."/>
            <person name="Catarino B."/>
            <person name="Chen F."/>
            <person name="Chiyoda S."/>
            <person name="Chovatia M."/>
            <person name="Davies K.M."/>
            <person name="Delmans M."/>
            <person name="Demura T."/>
            <person name="Dierschke T."/>
            <person name="Dolan L."/>
            <person name="Dorantes-Acosta A.E."/>
            <person name="Eklund D.M."/>
            <person name="Florent S.N."/>
            <person name="Flores-Sandoval E."/>
            <person name="Fujiyama A."/>
            <person name="Fukuzawa H."/>
            <person name="Galik B."/>
            <person name="Grimanelli D."/>
            <person name="Grimwood J."/>
            <person name="Grossniklaus U."/>
            <person name="Hamada T."/>
            <person name="Haseloff J."/>
            <person name="Hetherington A.J."/>
            <person name="Higo A."/>
            <person name="Hirakawa Y."/>
            <person name="Hundley H.N."/>
            <person name="Ikeda Y."/>
            <person name="Inoue K."/>
            <person name="Inoue S.I."/>
            <person name="Ishida S."/>
            <person name="Jia Q."/>
            <person name="Kakita M."/>
            <person name="Kanazawa T."/>
            <person name="Kawai Y."/>
            <person name="Kawashima T."/>
            <person name="Kennedy M."/>
            <person name="Kinose K."/>
            <person name="Kinoshita T."/>
            <person name="Kohara Y."/>
            <person name="Koide E."/>
            <person name="Komatsu K."/>
            <person name="Kopischke S."/>
            <person name="Kubo M."/>
            <person name="Kyozuka J."/>
            <person name="Lagercrantz U."/>
            <person name="Lin S.S."/>
            <person name="Lindquist E."/>
            <person name="Lipzen A.M."/>
            <person name="Lu C.W."/>
            <person name="De Luna E."/>
            <person name="Martienssen R.A."/>
            <person name="Minamino N."/>
            <person name="Mizutani M."/>
            <person name="Mizutani M."/>
            <person name="Mochizuki N."/>
            <person name="Monte I."/>
            <person name="Mosher R."/>
            <person name="Nagasaki H."/>
            <person name="Nakagami H."/>
            <person name="Naramoto S."/>
            <person name="Nishitani K."/>
            <person name="Ohtani M."/>
            <person name="Okamoto T."/>
            <person name="Okumura M."/>
            <person name="Phillips J."/>
            <person name="Pollak B."/>
            <person name="Reinders A."/>
            <person name="Rovekamp M."/>
            <person name="Sano R."/>
            <person name="Sawa S."/>
            <person name="Schmid M.W."/>
            <person name="Shirakawa M."/>
            <person name="Solano R."/>
            <person name="Spunde A."/>
            <person name="Suetsugu N."/>
            <person name="Sugano S."/>
            <person name="Sugiyama A."/>
            <person name="Sun R."/>
            <person name="Suzuki Y."/>
            <person name="Takenaka M."/>
            <person name="Takezawa D."/>
            <person name="Tomogane H."/>
            <person name="Tsuzuki M."/>
            <person name="Ueda T."/>
            <person name="Umeda M."/>
            <person name="Ward J.M."/>
            <person name="Watanabe Y."/>
            <person name="Yazaki K."/>
            <person name="Yokoyama R."/>
            <person name="Yoshitake Y."/>
            <person name="Yotsui I."/>
            <person name="Zachgo S."/>
            <person name="Schmutz J."/>
        </authorList>
    </citation>
    <scope>NUCLEOTIDE SEQUENCE [LARGE SCALE GENOMIC DNA]</scope>
    <source>
        <strain evidence="2">Tak-1</strain>
    </source>
</reference>
<gene>
    <name evidence="1" type="ORF">MARPO_0057s0011</name>
</gene>
<dbReference type="InterPro" id="IPR011042">
    <property type="entry name" value="6-blade_b-propeller_TolB-like"/>
</dbReference>
<proteinExistence type="predicted"/>
<dbReference type="EMBL" id="KZ772729">
    <property type="protein sequence ID" value="PTQ37370.1"/>
    <property type="molecule type" value="Genomic_DNA"/>
</dbReference>
<name>A0A2R6WU33_MARPO</name>
<dbReference type="SUPFAM" id="SSF101898">
    <property type="entry name" value="NHL repeat"/>
    <property type="match status" value="1"/>
</dbReference>
<protein>
    <submittedName>
        <fullName evidence="1">Uncharacterized protein</fullName>
    </submittedName>
</protein>
<dbReference type="Proteomes" id="UP000244005">
    <property type="component" value="Unassembled WGS sequence"/>
</dbReference>